<dbReference type="EMBL" id="AP022587">
    <property type="protein sequence ID" value="BBY25194.1"/>
    <property type="molecule type" value="Genomic_DNA"/>
</dbReference>
<dbReference type="KEGG" id="msto:MSTO_53990"/>
<organism evidence="3 4">
    <name type="scientific">Mycobacterium stomatepiae</name>
    <dbReference type="NCBI Taxonomy" id="470076"/>
    <lineage>
        <taxon>Bacteria</taxon>
        <taxon>Bacillati</taxon>
        <taxon>Actinomycetota</taxon>
        <taxon>Actinomycetes</taxon>
        <taxon>Mycobacteriales</taxon>
        <taxon>Mycobacteriaceae</taxon>
        <taxon>Mycobacterium</taxon>
        <taxon>Mycobacterium simiae complex</taxon>
    </lineage>
</organism>
<reference evidence="3 4" key="1">
    <citation type="journal article" date="2019" name="Emerg. Microbes Infect.">
        <title>Comprehensive subspecies identification of 175 nontuberculous mycobacteria species based on 7547 genomic profiles.</title>
        <authorList>
            <person name="Matsumoto Y."/>
            <person name="Kinjo T."/>
            <person name="Motooka D."/>
            <person name="Nabeya D."/>
            <person name="Jung N."/>
            <person name="Uechi K."/>
            <person name="Horii T."/>
            <person name="Iida T."/>
            <person name="Fujita J."/>
            <person name="Nakamura S."/>
        </authorList>
    </citation>
    <scope>NUCLEOTIDE SEQUENCE [LARGE SCALE GENOMIC DNA]</scope>
    <source>
        <strain evidence="3 4">JCM 17783</strain>
    </source>
</reference>
<dbReference type="RefSeq" id="WP_264078379.1">
    <property type="nucleotide sequence ID" value="NZ_AP022587.1"/>
</dbReference>
<name>A0A7I7QFR1_9MYCO</name>
<dbReference type="GO" id="GO:0003677">
    <property type="term" value="F:DNA binding"/>
    <property type="evidence" value="ECO:0007669"/>
    <property type="project" value="UniProtKB-KW"/>
</dbReference>
<dbReference type="Proteomes" id="UP000467130">
    <property type="component" value="Chromosome"/>
</dbReference>
<proteinExistence type="predicted"/>
<gene>
    <name evidence="3" type="ORF">MSTO_53990</name>
</gene>
<accession>A0A7I7QFR1</accession>
<evidence type="ECO:0000256" key="1">
    <source>
        <dbReference type="ARBA" id="ARBA00023125"/>
    </source>
</evidence>
<keyword evidence="4" id="KW-1185">Reference proteome</keyword>
<dbReference type="Pfam" id="PF12852">
    <property type="entry name" value="Cupin_6"/>
    <property type="match status" value="1"/>
</dbReference>
<dbReference type="AlphaFoldDB" id="A0A7I7QFR1"/>
<keyword evidence="1" id="KW-0238">DNA-binding</keyword>
<evidence type="ECO:0000313" key="4">
    <source>
        <dbReference type="Proteomes" id="UP000467130"/>
    </source>
</evidence>
<evidence type="ECO:0000313" key="3">
    <source>
        <dbReference type="EMBL" id="BBY25194.1"/>
    </source>
</evidence>
<sequence length="223" mass="24582">MDPLTDIAEMLGSEVAESCRFEASGPWSLRLPGYHDVKVGAVLSGHGWLITDDDSPLQLKAGDCYLLSGGRPFQAASDPSLEPHDVKALFEATRPKTVMRLNVIDDDPDRFVEVCASLTFDDTTAALLLDYIPSRARIAAGSDGAEALRPALQILERETHDDAAGTTVMRNVLTQILLVQVVRTLLDSTETDGLAYRRRRRDWCGDGTRIGPRGRSGNRRRYR</sequence>
<protein>
    <recommendedName>
        <fullName evidence="2">AraC-type transcription regulator ligand-binding domain-containing protein</fullName>
    </recommendedName>
</protein>
<feature type="domain" description="AraC-type transcription regulator ligand-binding" evidence="2">
    <location>
        <begin position="2"/>
        <end position="187"/>
    </location>
</feature>
<dbReference type="InterPro" id="IPR032783">
    <property type="entry name" value="AraC_lig"/>
</dbReference>
<evidence type="ECO:0000259" key="2">
    <source>
        <dbReference type="Pfam" id="PF12852"/>
    </source>
</evidence>